<comment type="pathway">
    <text evidence="1">Protein modification; protein glycosylation.</text>
</comment>
<dbReference type="PANTHER" id="PTHR44835">
    <property type="entry name" value="UDP-N-ACETYLGLUCOSAMINE--PEPTIDE N-ACETYLGLUCOSAMINYLTRANSFERASE SPINDLY-RELATED"/>
    <property type="match status" value="1"/>
</dbReference>
<dbReference type="InterPro" id="IPR051939">
    <property type="entry name" value="Glycosyltr_41/O-GlcNAc_trsf"/>
</dbReference>
<dbReference type="Gene3D" id="3.40.50.11380">
    <property type="match status" value="1"/>
</dbReference>
<dbReference type="SUPFAM" id="SSF48452">
    <property type="entry name" value="TPR-like"/>
    <property type="match status" value="1"/>
</dbReference>
<keyword evidence="2" id="KW-0328">Glycosyltransferase</keyword>
<evidence type="ECO:0000256" key="1">
    <source>
        <dbReference type="ARBA" id="ARBA00004922"/>
    </source>
</evidence>
<dbReference type="Pfam" id="PF13844">
    <property type="entry name" value="Glyco_transf_41"/>
    <property type="match status" value="2"/>
</dbReference>
<dbReference type="GO" id="GO:0016757">
    <property type="term" value="F:glycosyltransferase activity"/>
    <property type="evidence" value="ECO:0007669"/>
    <property type="project" value="UniProtKB-KW"/>
</dbReference>
<evidence type="ECO:0000313" key="7">
    <source>
        <dbReference type="EMBL" id="SHK70209.1"/>
    </source>
</evidence>
<evidence type="ECO:0000256" key="5">
    <source>
        <dbReference type="ARBA" id="ARBA00022803"/>
    </source>
</evidence>
<evidence type="ECO:0000256" key="3">
    <source>
        <dbReference type="ARBA" id="ARBA00022679"/>
    </source>
</evidence>
<organism evidence="7 8">
    <name type="scientific">Selenomonas ruminantium</name>
    <dbReference type="NCBI Taxonomy" id="971"/>
    <lineage>
        <taxon>Bacteria</taxon>
        <taxon>Bacillati</taxon>
        <taxon>Bacillota</taxon>
        <taxon>Negativicutes</taxon>
        <taxon>Selenomonadales</taxon>
        <taxon>Selenomonadaceae</taxon>
        <taxon>Selenomonas</taxon>
    </lineage>
</organism>
<dbReference type="PANTHER" id="PTHR44835:SF1">
    <property type="entry name" value="PROTEIN O-GLCNAC TRANSFERASE"/>
    <property type="match status" value="1"/>
</dbReference>
<dbReference type="InterPro" id="IPR029489">
    <property type="entry name" value="OGT/SEC/SPY_C"/>
</dbReference>
<dbReference type="Gene3D" id="3.40.50.2000">
    <property type="entry name" value="Glycogen Phosphorylase B"/>
    <property type="match status" value="1"/>
</dbReference>
<name>A0A1M6UM16_SELRU</name>
<protein>
    <submittedName>
        <fullName evidence="7">Predicted O-linked N-acetylglucosamine transferase, SPINDLY family</fullName>
    </submittedName>
</protein>
<evidence type="ECO:0000313" key="8">
    <source>
        <dbReference type="Proteomes" id="UP000184263"/>
    </source>
</evidence>
<dbReference type="OrthoDB" id="1660777at2"/>
<dbReference type="Gene3D" id="1.25.40.10">
    <property type="entry name" value="Tetratricopeptide repeat domain"/>
    <property type="match status" value="1"/>
</dbReference>
<gene>
    <name evidence="7" type="ORF">SAMN05216582_11336</name>
</gene>
<dbReference type="InterPro" id="IPR011990">
    <property type="entry name" value="TPR-like_helical_dom_sf"/>
</dbReference>
<dbReference type="AlphaFoldDB" id="A0A1M6UM16"/>
<evidence type="ECO:0000259" key="6">
    <source>
        <dbReference type="Pfam" id="PF13844"/>
    </source>
</evidence>
<reference evidence="7 8" key="1">
    <citation type="submission" date="2016-11" db="EMBL/GenBank/DDBJ databases">
        <authorList>
            <person name="Jaros S."/>
            <person name="Januszkiewicz K."/>
            <person name="Wedrychowicz H."/>
        </authorList>
    </citation>
    <scope>NUCLEOTIDE SEQUENCE [LARGE SCALE GENOMIC DNA]</scope>
    <source>
        <strain evidence="7 8">HD4</strain>
    </source>
</reference>
<keyword evidence="4" id="KW-0677">Repeat</keyword>
<keyword evidence="5" id="KW-0802">TPR repeat</keyword>
<evidence type="ECO:0000256" key="2">
    <source>
        <dbReference type="ARBA" id="ARBA00022676"/>
    </source>
</evidence>
<dbReference type="RefSeq" id="WP_073089820.1">
    <property type="nucleotide sequence ID" value="NZ_FRBC01000013.1"/>
</dbReference>
<sequence length="545" mass="61989">MDKLYENVYDSLDRRDYAAARAHIEKLAILDPQEAAYLMVSLYIEQGDVQAASAAWEKLHDLLPTDFYTQFLHARILFMDGRYVSAYRELLKIQLPVDKQQGYGEKISNLLGQCCRILGKNKEAAEAYRKAAATAMETDLQALEYSNYLFNLHYGGGHSADFLRQAARGFSDVLGKRNFFAHPSGRRGKGPWRIGYLSPDVRRHVMLCFCYDLLTAYDHEKFAVYVYMLGPEDEYSQKVKSQVTGWRNLRGLPSQEMAKMIYADEIDILVDLAGHTKGNGLPVMAYKPAPIQVSGIGYFASTGLPVVDYFLGDVYLDDEQTQREFVEKLVILPYSHFCYRPLRSAEVRAPAFRRKGYVTFGSFNNFAKVTDQVLAIWCKILMAVPDSHLLLKAAVFDGGEAEEYTRKRLAHAGLPMERVECRGLSEDYLLEYGDMDIALDSFPYPGGGTSCDALYMGRPLITLAGRSHGERFGFSLLMNLGLGELVAHTETEYIERAVMLAGDSELLQMLQTNLRMMMQRSPLMDRKLYLQSMENFYRNIMEERQ</sequence>
<dbReference type="Proteomes" id="UP000184263">
    <property type="component" value="Unassembled WGS sequence"/>
</dbReference>
<feature type="domain" description="O-GlcNAc transferase C-terminal" evidence="6">
    <location>
        <begin position="174"/>
        <end position="337"/>
    </location>
</feature>
<accession>A0A1M6UM16</accession>
<dbReference type="EMBL" id="FRBC01000013">
    <property type="protein sequence ID" value="SHK70209.1"/>
    <property type="molecule type" value="Genomic_DNA"/>
</dbReference>
<proteinExistence type="predicted"/>
<feature type="domain" description="O-GlcNAc transferase C-terminal" evidence="6">
    <location>
        <begin position="358"/>
        <end position="533"/>
    </location>
</feature>
<evidence type="ECO:0000256" key="4">
    <source>
        <dbReference type="ARBA" id="ARBA00022737"/>
    </source>
</evidence>
<keyword evidence="3 7" id="KW-0808">Transferase</keyword>